<feature type="transmembrane region" description="Helical" evidence="7">
    <location>
        <begin position="101"/>
        <end position="122"/>
    </location>
</feature>
<evidence type="ECO:0000256" key="5">
    <source>
        <dbReference type="ARBA" id="ARBA00022989"/>
    </source>
</evidence>
<dbReference type="CDD" id="cd06261">
    <property type="entry name" value="TM_PBP2"/>
    <property type="match status" value="1"/>
</dbReference>
<keyword evidence="10" id="KW-1185">Reference proteome</keyword>
<dbReference type="InParanoid" id="A0A540V8H4"/>
<keyword evidence="4 7" id="KW-0812">Transmembrane</keyword>
<evidence type="ECO:0000256" key="3">
    <source>
        <dbReference type="ARBA" id="ARBA00022475"/>
    </source>
</evidence>
<evidence type="ECO:0000313" key="10">
    <source>
        <dbReference type="Proteomes" id="UP000317371"/>
    </source>
</evidence>
<dbReference type="EMBL" id="VIGC01000056">
    <property type="protein sequence ID" value="TQE93038.1"/>
    <property type="molecule type" value="Genomic_DNA"/>
</dbReference>
<dbReference type="InterPro" id="IPR035906">
    <property type="entry name" value="MetI-like_sf"/>
</dbReference>
<dbReference type="AlphaFoldDB" id="A0A540V8H4"/>
<keyword evidence="5 7" id="KW-1133">Transmembrane helix</keyword>
<evidence type="ECO:0000256" key="6">
    <source>
        <dbReference type="ARBA" id="ARBA00023136"/>
    </source>
</evidence>
<comment type="subcellular location">
    <subcellularLocation>
        <location evidence="1 7">Cell membrane</location>
        <topology evidence="1 7">Multi-pass membrane protein</topology>
    </subcellularLocation>
</comment>
<dbReference type="OrthoDB" id="9773467at2"/>
<feature type="transmembrane region" description="Helical" evidence="7">
    <location>
        <begin position="269"/>
        <end position="287"/>
    </location>
</feature>
<dbReference type="Gene3D" id="1.10.3720.10">
    <property type="entry name" value="MetI-like"/>
    <property type="match status" value="1"/>
</dbReference>
<dbReference type="Proteomes" id="UP000317371">
    <property type="component" value="Unassembled WGS sequence"/>
</dbReference>
<evidence type="ECO:0000256" key="2">
    <source>
        <dbReference type="ARBA" id="ARBA00022448"/>
    </source>
</evidence>
<dbReference type="SUPFAM" id="SSF161098">
    <property type="entry name" value="MetI-like"/>
    <property type="match status" value="1"/>
</dbReference>
<evidence type="ECO:0000256" key="7">
    <source>
        <dbReference type="RuleBase" id="RU363032"/>
    </source>
</evidence>
<comment type="caution">
    <text evidence="9">The sequence shown here is derived from an EMBL/GenBank/DDBJ whole genome shotgun (WGS) entry which is preliminary data.</text>
</comment>
<name>A0A540V8H4_9CHLR</name>
<feature type="transmembrane region" description="Helical" evidence="7">
    <location>
        <begin position="134"/>
        <end position="156"/>
    </location>
</feature>
<evidence type="ECO:0000313" key="9">
    <source>
        <dbReference type="EMBL" id="TQE93038.1"/>
    </source>
</evidence>
<dbReference type="PROSITE" id="PS50928">
    <property type="entry name" value="ABC_TM1"/>
    <property type="match status" value="1"/>
</dbReference>
<comment type="similarity">
    <text evidence="7">Belongs to the binding-protein-dependent transport system permease family.</text>
</comment>
<dbReference type="PANTHER" id="PTHR43744:SF8">
    <property type="entry name" value="SN-GLYCEROL-3-PHOSPHATE TRANSPORT SYSTEM PERMEASE PROTEIN UGPE"/>
    <property type="match status" value="1"/>
</dbReference>
<organism evidence="9 10">
    <name type="scientific">Litorilinea aerophila</name>
    <dbReference type="NCBI Taxonomy" id="1204385"/>
    <lineage>
        <taxon>Bacteria</taxon>
        <taxon>Bacillati</taxon>
        <taxon>Chloroflexota</taxon>
        <taxon>Caldilineae</taxon>
        <taxon>Caldilineales</taxon>
        <taxon>Caldilineaceae</taxon>
        <taxon>Litorilinea</taxon>
    </lineage>
</organism>
<keyword evidence="3" id="KW-1003">Cell membrane</keyword>
<feature type="domain" description="ABC transmembrane type-1" evidence="8">
    <location>
        <begin position="97"/>
        <end position="287"/>
    </location>
</feature>
<keyword evidence="6 7" id="KW-0472">Membrane</keyword>
<keyword evidence="2 7" id="KW-0813">Transport</keyword>
<dbReference type="PANTHER" id="PTHR43744">
    <property type="entry name" value="ABC TRANSPORTER PERMEASE PROTEIN MG189-RELATED-RELATED"/>
    <property type="match status" value="1"/>
</dbReference>
<dbReference type="Pfam" id="PF00528">
    <property type="entry name" value="BPD_transp_1"/>
    <property type="match status" value="1"/>
</dbReference>
<evidence type="ECO:0000256" key="4">
    <source>
        <dbReference type="ARBA" id="ARBA00022692"/>
    </source>
</evidence>
<accession>A0A540V8H4</accession>
<protein>
    <submittedName>
        <fullName evidence="9">Carbohydrate ABC transporter permease</fullName>
    </submittedName>
</protein>
<proteinExistence type="inferred from homology"/>
<reference evidence="9 10" key="1">
    <citation type="submission" date="2019-06" db="EMBL/GenBank/DDBJ databases">
        <title>Genome sequence of Litorilinea aerophila BAA-2444.</title>
        <authorList>
            <person name="Maclea K.S."/>
            <person name="Maurais E.G."/>
            <person name="Iannazzi L.C."/>
        </authorList>
    </citation>
    <scope>NUCLEOTIDE SEQUENCE [LARGE SCALE GENOMIC DNA]</scope>
    <source>
        <strain evidence="9 10">ATCC BAA-2444</strain>
    </source>
</reference>
<sequence>MEADKSVKANLPLSTRPEVATKLLPYHRTLKLAARIALNMGVYAGALLFIVPFYWMVTTSVKTSAQLFVFPPALIPNPVELHHYAQALETVPLARYFANTVYLTGLNLAGTLISCTLVAFAFARYEVPGSRLWFGLLLATMMLPYHVTMIPLFVAYSKVGWTNTFRPLWIEAFFGNAFYIFLLRQFFRTIPNELFDAGKIDGCSEFDLYQRIMLPLAKPALITVTIFQFQHTWNEFLRPLIYINKQSMKPLSLGLQDFYAAYSVEWQQLMAASTLMVLPVVLLFFFLQRYFIEGIALTGLKG</sequence>
<dbReference type="InterPro" id="IPR000515">
    <property type="entry name" value="MetI-like"/>
</dbReference>
<dbReference type="GO" id="GO:0055085">
    <property type="term" value="P:transmembrane transport"/>
    <property type="evidence" value="ECO:0007669"/>
    <property type="project" value="InterPro"/>
</dbReference>
<feature type="transmembrane region" description="Helical" evidence="7">
    <location>
        <begin position="36"/>
        <end position="57"/>
    </location>
</feature>
<gene>
    <name evidence="9" type="ORF">FKZ61_23175</name>
</gene>
<feature type="transmembrane region" description="Helical" evidence="7">
    <location>
        <begin position="168"/>
        <end position="187"/>
    </location>
</feature>
<dbReference type="GO" id="GO:0005886">
    <property type="term" value="C:plasma membrane"/>
    <property type="evidence" value="ECO:0007669"/>
    <property type="project" value="UniProtKB-SubCell"/>
</dbReference>
<evidence type="ECO:0000256" key="1">
    <source>
        <dbReference type="ARBA" id="ARBA00004651"/>
    </source>
</evidence>
<evidence type="ECO:0000259" key="8">
    <source>
        <dbReference type="PROSITE" id="PS50928"/>
    </source>
</evidence>